<evidence type="ECO:0000259" key="2">
    <source>
        <dbReference type="PROSITE" id="PS50053"/>
    </source>
</evidence>
<evidence type="ECO:0000313" key="3">
    <source>
        <dbReference type="EMBL" id="KAK3252061.1"/>
    </source>
</evidence>
<proteinExistence type="predicted"/>
<feature type="region of interest" description="Disordered" evidence="1">
    <location>
        <begin position="337"/>
        <end position="358"/>
    </location>
</feature>
<dbReference type="SUPFAM" id="SSF54236">
    <property type="entry name" value="Ubiquitin-like"/>
    <property type="match status" value="1"/>
</dbReference>
<dbReference type="InterPro" id="IPR029071">
    <property type="entry name" value="Ubiquitin-like_domsf"/>
</dbReference>
<reference evidence="3 4" key="1">
    <citation type="journal article" date="2015" name="Genome Biol. Evol.">
        <title>Comparative Genomics of a Bacterivorous Green Alga Reveals Evolutionary Causalities and Consequences of Phago-Mixotrophic Mode of Nutrition.</title>
        <authorList>
            <person name="Burns J.A."/>
            <person name="Paasch A."/>
            <person name="Narechania A."/>
            <person name="Kim E."/>
        </authorList>
    </citation>
    <scope>NUCLEOTIDE SEQUENCE [LARGE SCALE GENOMIC DNA]</scope>
    <source>
        <strain evidence="3 4">PLY_AMNH</strain>
    </source>
</reference>
<sequence length="358" mass="40418">MNGTSFSSGPLRTLSSFSLSLSLSSLPCRKMRYSDYRHAQVDRLFAHPSVRALRRRLVNLSCVQSMCEQERGPKSPAEAAEALSYFYCAFVHMCGLEYASVAKRGAPKSARVSYSPPAFVHVAWREHILDTEGYASFCEESVGFFIHRQPDDDTLQGHIDRQVEQVRYTMALRCTFGISIVAVMAEHGVWYDDLRYRPKENRRERLTPCKRRLDRSASPPSREASSLSRSSSPSRRRRWTPSGQIADGAESESDLFMQVHVKNLKEETIVLTLRPSHTVRTLMDELIVRNEATNEDPPRLAFCNKLLIIPEMSLRSCRITSDSVLRMVPSSTLRHLGDEAAQSASGYRRTADAGGHDL</sequence>
<protein>
    <recommendedName>
        <fullName evidence="2">Ubiquitin-like domain-containing protein</fullName>
    </recommendedName>
</protein>
<feature type="region of interest" description="Disordered" evidence="1">
    <location>
        <begin position="205"/>
        <end position="246"/>
    </location>
</feature>
<organism evidence="3 4">
    <name type="scientific">Cymbomonas tetramitiformis</name>
    <dbReference type="NCBI Taxonomy" id="36881"/>
    <lineage>
        <taxon>Eukaryota</taxon>
        <taxon>Viridiplantae</taxon>
        <taxon>Chlorophyta</taxon>
        <taxon>Pyramimonadophyceae</taxon>
        <taxon>Pyramimonadales</taxon>
        <taxon>Pyramimonadaceae</taxon>
        <taxon>Cymbomonas</taxon>
    </lineage>
</organism>
<evidence type="ECO:0000313" key="4">
    <source>
        <dbReference type="Proteomes" id="UP001190700"/>
    </source>
</evidence>
<dbReference type="PROSITE" id="PS50053">
    <property type="entry name" value="UBIQUITIN_2"/>
    <property type="match status" value="1"/>
</dbReference>
<feature type="compositionally biased region" description="Basic and acidic residues" evidence="1">
    <location>
        <begin position="349"/>
        <end position="358"/>
    </location>
</feature>
<comment type="caution">
    <text evidence="3">The sequence shown here is derived from an EMBL/GenBank/DDBJ whole genome shotgun (WGS) entry which is preliminary data.</text>
</comment>
<dbReference type="Proteomes" id="UP001190700">
    <property type="component" value="Unassembled WGS sequence"/>
</dbReference>
<gene>
    <name evidence="3" type="ORF">CYMTET_38619</name>
</gene>
<feature type="compositionally biased region" description="Low complexity" evidence="1">
    <location>
        <begin position="216"/>
        <end position="233"/>
    </location>
</feature>
<feature type="domain" description="Ubiquitin-like" evidence="2">
    <location>
        <begin position="257"/>
        <end position="328"/>
    </location>
</feature>
<dbReference type="AlphaFoldDB" id="A0AAE0CBM1"/>
<dbReference type="CDD" id="cd17039">
    <property type="entry name" value="Ubl_ubiquitin_like"/>
    <property type="match status" value="1"/>
</dbReference>
<name>A0AAE0CBM1_9CHLO</name>
<evidence type="ECO:0000256" key="1">
    <source>
        <dbReference type="SAM" id="MobiDB-lite"/>
    </source>
</evidence>
<dbReference type="InterPro" id="IPR000626">
    <property type="entry name" value="Ubiquitin-like_dom"/>
</dbReference>
<accession>A0AAE0CBM1</accession>
<dbReference type="SMART" id="SM00213">
    <property type="entry name" value="UBQ"/>
    <property type="match status" value="1"/>
</dbReference>
<keyword evidence="4" id="KW-1185">Reference proteome</keyword>
<dbReference type="EMBL" id="LGRX02025641">
    <property type="protein sequence ID" value="KAK3252061.1"/>
    <property type="molecule type" value="Genomic_DNA"/>
</dbReference>
<dbReference type="Gene3D" id="3.10.20.90">
    <property type="entry name" value="Phosphatidylinositol 3-kinase Catalytic Subunit, Chain A, domain 1"/>
    <property type="match status" value="1"/>
</dbReference>